<evidence type="ECO:0000313" key="3">
    <source>
        <dbReference type="Proteomes" id="UP001604336"/>
    </source>
</evidence>
<feature type="region of interest" description="Disordered" evidence="1">
    <location>
        <begin position="55"/>
        <end position="106"/>
    </location>
</feature>
<proteinExistence type="predicted"/>
<dbReference type="Proteomes" id="UP001604336">
    <property type="component" value="Unassembled WGS sequence"/>
</dbReference>
<feature type="compositionally biased region" description="Basic and acidic residues" evidence="1">
    <location>
        <begin position="1"/>
        <end position="22"/>
    </location>
</feature>
<organism evidence="2 3">
    <name type="scientific">Abeliophyllum distichum</name>
    <dbReference type="NCBI Taxonomy" id="126358"/>
    <lineage>
        <taxon>Eukaryota</taxon>
        <taxon>Viridiplantae</taxon>
        <taxon>Streptophyta</taxon>
        <taxon>Embryophyta</taxon>
        <taxon>Tracheophyta</taxon>
        <taxon>Spermatophyta</taxon>
        <taxon>Magnoliopsida</taxon>
        <taxon>eudicotyledons</taxon>
        <taxon>Gunneridae</taxon>
        <taxon>Pentapetalae</taxon>
        <taxon>asterids</taxon>
        <taxon>lamiids</taxon>
        <taxon>Lamiales</taxon>
        <taxon>Oleaceae</taxon>
        <taxon>Forsythieae</taxon>
        <taxon>Abeliophyllum</taxon>
    </lineage>
</organism>
<dbReference type="AlphaFoldDB" id="A0ABD1PR16"/>
<feature type="region of interest" description="Disordered" evidence="1">
    <location>
        <begin position="1"/>
        <end position="37"/>
    </location>
</feature>
<comment type="caution">
    <text evidence="2">The sequence shown here is derived from an EMBL/GenBank/DDBJ whole genome shotgun (WGS) entry which is preliminary data.</text>
</comment>
<gene>
    <name evidence="2" type="ORF">Adt_42214</name>
</gene>
<evidence type="ECO:0000256" key="1">
    <source>
        <dbReference type="SAM" id="MobiDB-lite"/>
    </source>
</evidence>
<protein>
    <submittedName>
        <fullName evidence="2">Uncharacterized protein</fullName>
    </submittedName>
</protein>
<feature type="compositionally biased region" description="Basic and acidic residues" evidence="1">
    <location>
        <begin position="91"/>
        <end position="106"/>
    </location>
</feature>
<evidence type="ECO:0000313" key="2">
    <source>
        <dbReference type="EMBL" id="KAL2466363.1"/>
    </source>
</evidence>
<dbReference type="EMBL" id="JBFOLK010000013">
    <property type="protein sequence ID" value="KAL2466363.1"/>
    <property type="molecule type" value="Genomic_DNA"/>
</dbReference>
<feature type="compositionally biased region" description="Basic and acidic residues" evidence="1">
    <location>
        <begin position="59"/>
        <end position="82"/>
    </location>
</feature>
<accession>A0ABD1PR16</accession>
<reference evidence="3" key="1">
    <citation type="submission" date="2024-07" db="EMBL/GenBank/DDBJ databases">
        <title>Two chromosome-level genome assemblies of Korean endemic species Abeliophyllum distichum and Forsythia ovata (Oleaceae).</title>
        <authorList>
            <person name="Jang H."/>
        </authorList>
    </citation>
    <scope>NUCLEOTIDE SEQUENCE [LARGE SCALE GENOMIC DNA]</scope>
</reference>
<sequence length="106" mass="12561">MAEKICELEERTDANEIEKQSEFSEDSDFNPKRHRDENSEIVKKLELKIEYLTVSHSHPYSDPRDSRRYQPIDLLKEREHRPARSTSVFDRLGDEADFPSKEDIIP</sequence>
<keyword evidence="3" id="KW-1185">Reference proteome</keyword>
<name>A0ABD1PR16_9LAMI</name>